<dbReference type="EMBL" id="JAIZAY010000014">
    <property type="protein sequence ID" value="KAJ8029524.1"/>
    <property type="molecule type" value="Genomic_DNA"/>
</dbReference>
<feature type="region of interest" description="Disordered" evidence="1">
    <location>
        <begin position="1"/>
        <end position="20"/>
    </location>
</feature>
<name>A0A9Q1BN68_HOLLE</name>
<evidence type="ECO:0000256" key="1">
    <source>
        <dbReference type="SAM" id="MobiDB-lite"/>
    </source>
</evidence>
<dbReference type="OrthoDB" id="6151331at2759"/>
<protein>
    <submittedName>
        <fullName evidence="2">Uncharacterized protein</fullName>
    </submittedName>
</protein>
<keyword evidence="3" id="KW-1185">Reference proteome</keyword>
<organism evidence="2 3">
    <name type="scientific">Holothuria leucospilota</name>
    <name type="common">Black long sea cucumber</name>
    <name type="synonym">Mertensiothuria leucospilota</name>
    <dbReference type="NCBI Taxonomy" id="206669"/>
    <lineage>
        <taxon>Eukaryota</taxon>
        <taxon>Metazoa</taxon>
        <taxon>Echinodermata</taxon>
        <taxon>Eleutherozoa</taxon>
        <taxon>Echinozoa</taxon>
        <taxon>Holothuroidea</taxon>
        <taxon>Aspidochirotacea</taxon>
        <taxon>Aspidochirotida</taxon>
        <taxon>Holothuriidae</taxon>
        <taxon>Holothuria</taxon>
    </lineage>
</organism>
<reference evidence="2" key="1">
    <citation type="submission" date="2021-10" db="EMBL/GenBank/DDBJ databases">
        <title>Tropical sea cucumber genome reveals ecological adaptation and Cuvierian tubules defense mechanism.</title>
        <authorList>
            <person name="Chen T."/>
        </authorList>
    </citation>
    <scope>NUCLEOTIDE SEQUENCE</scope>
    <source>
        <strain evidence="2">Nanhai2018</strain>
        <tissue evidence="2">Muscle</tissue>
    </source>
</reference>
<sequence length="117" mass="13143">MSSTDNPTGYGPSASTGRWNRLYFDGDENRYEQWEVKFLGYLKLKKLKETILLPANTNPLPDGFAGKNEEAYAEMIQFLDDRGLSLVMRDAVDDGRAALKILRDHYAGSSKPLIISP</sequence>
<evidence type="ECO:0000313" key="3">
    <source>
        <dbReference type="Proteomes" id="UP001152320"/>
    </source>
</evidence>
<proteinExistence type="predicted"/>
<comment type="caution">
    <text evidence="2">The sequence shown here is derived from an EMBL/GenBank/DDBJ whole genome shotgun (WGS) entry which is preliminary data.</text>
</comment>
<dbReference type="AlphaFoldDB" id="A0A9Q1BN68"/>
<gene>
    <name evidence="2" type="ORF">HOLleu_28937</name>
</gene>
<dbReference type="Proteomes" id="UP001152320">
    <property type="component" value="Chromosome 14"/>
</dbReference>
<evidence type="ECO:0000313" key="2">
    <source>
        <dbReference type="EMBL" id="KAJ8029524.1"/>
    </source>
</evidence>
<feature type="compositionally biased region" description="Polar residues" evidence="1">
    <location>
        <begin position="1"/>
        <end position="18"/>
    </location>
</feature>
<accession>A0A9Q1BN68</accession>